<gene>
    <name evidence="2" type="ORF">CROQUDRAFT_671605</name>
</gene>
<feature type="region of interest" description="Disordered" evidence="1">
    <location>
        <begin position="1150"/>
        <end position="1185"/>
    </location>
</feature>
<feature type="region of interest" description="Disordered" evidence="1">
    <location>
        <begin position="253"/>
        <end position="279"/>
    </location>
</feature>
<feature type="compositionally biased region" description="Acidic residues" evidence="1">
    <location>
        <begin position="992"/>
        <end position="1004"/>
    </location>
</feature>
<dbReference type="PANTHER" id="PTHR38700">
    <property type="entry name" value="YALI0E22418P"/>
    <property type="match status" value="1"/>
</dbReference>
<feature type="region of interest" description="Disordered" evidence="1">
    <location>
        <begin position="1"/>
        <end position="59"/>
    </location>
</feature>
<dbReference type="Gene3D" id="3.10.20.90">
    <property type="entry name" value="Phosphatidylinositol 3-kinase Catalytic Subunit, Chain A, domain 1"/>
    <property type="match status" value="1"/>
</dbReference>
<dbReference type="SUPFAM" id="SSF54236">
    <property type="entry name" value="Ubiquitin-like"/>
    <property type="match status" value="1"/>
</dbReference>
<evidence type="ECO:0000256" key="1">
    <source>
        <dbReference type="SAM" id="MobiDB-lite"/>
    </source>
</evidence>
<dbReference type="SUPFAM" id="SSF50729">
    <property type="entry name" value="PH domain-like"/>
    <property type="match status" value="1"/>
</dbReference>
<protein>
    <recommendedName>
        <fullName evidence="4">PH domain-containing protein</fullName>
    </recommendedName>
</protein>
<feature type="region of interest" description="Disordered" evidence="1">
    <location>
        <begin position="777"/>
        <end position="801"/>
    </location>
</feature>
<dbReference type="PANTHER" id="PTHR38700:SF1">
    <property type="entry name" value="PH DOMAIN-CONTAINING PROTEIN"/>
    <property type="match status" value="1"/>
</dbReference>
<feature type="compositionally biased region" description="Low complexity" evidence="1">
    <location>
        <begin position="1263"/>
        <end position="1273"/>
    </location>
</feature>
<feature type="compositionally biased region" description="Polar residues" evidence="1">
    <location>
        <begin position="1282"/>
        <end position="1291"/>
    </location>
</feature>
<feature type="region of interest" description="Disordered" evidence="1">
    <location>
        <begin position="595"/>
        <end position="623"/>
    </location>
</feature>
<feature type="compositionally biased region" description="Basic and acidic residues" evidence="1">
    <location>
        <begin position="1035"/>
        <end position="1044"/>
    </location>
</feature>
<feature type="compositionally biased region" description="Polar residues" evidence="1">
    <location>
        <begin position="1809"/>
        <end position="1822"/>
    </location>
</feature>
<feature type="region of interest" description="Disordered" evidence="1">
    <location>
        <begin position="1788"/>
        <end position="1822"/>
    </location>
</feature>
<feature type="compositionally biased region" description="Polar residues" evidence="1">
    <location>
        <begin position="1312"/>
        <end position="1328"/>
    </location>
</feature>
<feature type="region of interest" description="Disordered" evidence="1">
    <location>
        <begin position="473"/>
        <end position="508"/>
    </location>
</feature>
<organism evidence="2 3">
    <name type="scientific">Cronartium quercuum f. sp. fusiforme G11</name>
    <dbReference type="NCBI Taxonomy" id="708437"/>
    <lineage>
        <taxon>Eukaryota</taxon>
        <taxon>Fungi</taxon>
        <taxon>Dikarya</taxon>
        <taxon>Basidiomycota</taxon>
        <taxon>Pucciniomycotina</taxon>
        <taxon>Pucciniomycetes</taxon>
        <taxon>Pucciniales</taxon>
        <taxon>Coleosporiaceae</taxon>
        <taxon>Cronartium</taxon>
    </lineage>
</organism>
<name>A0A9P6NLC9_9BASI</name>
<proteinExistence type="predicted"/>
<feature type="region of interest" description="Disordered" evidence="1">
    <location>
        <begin position="1088"/>
        <end position="1121"/>
    </location>
</feature>
<feature type="compositionally biased region" description="Polar residues" evidence="1">
    <location>
        <begin position="604"/>
        <end position="617"/>
    </location>
</feature>
<feature type="region of interest" description="Disordered" evidence="1">
    <location>
        <begin position="326"/>
        <end position="345"/>
    </location>
</feature>
<feature type="compositionally biased region" description="Low complexity" evidence="1">
    <location>
        <begin position="485"/>
        <end position="507"/>
    </location>
</feature>
<feature type="region of interest" description="Disordered" evidence="1">
    <location>
        <begin position="895"/>
        <end position="1071"/>
    </location>
</feature>
<dbReference type="OrthoDB" id="2507538at2759"/>
<feature type="compositionally biased region" description="Polar residues" evidence="1">
    <location>
        <begin position="895"/>
        <end position="949"/>
    </location>
</feature>
<keyword evidence="3" id="KW-1185">Reference proteome</keyword>
<accession>A0A9P6NLC9</accession>
<feature type="compositionally biased region" description="Basic and acidic residues" evidence="1">
    <location>
        <begin position="1093"/>
        <end position="1107"/>
    </location>
</feature>
<evidence type="ECO:0000313" key="2">
    <source>
        <dbReference type="EMBL" id="KAG0145685.1"/>
    </source>
</evidence>
<feature type="region of interest" description="Disordered" evidence="1">
    <location>
        <begin position="520"/>
        <end position="579"/>
    </location>
</feature>
<dbReference type="EMBL" id="MU167272">
    <property type="protein sequence ID" value="KAG0145685.1"/>
    <property type="molecule type" value="Genomic_DNA"/>
</dbReference>
<feature type="compositionally biased region" description="Basic and acidic residues" evidence="1">
    <location>
        <begin position="564"/>
        <end position="574"/>
    </location>
</feature>
<feature type="region of interest" description="Disordered" evidence="1">
    <location>
        <begin position="1614"/>
        <end position="1735"/>
    </location>
</feature>
<feature type="compositionally biased region" description="Low complexity" evidence="1">
    <location>
        <begin position="35"/>
        <end position="44"/>
    </location>
</feature>
<feature type="compositionally biased region" description="Basic and acidic residues" evidence="1">
    <location>
        <begin position="1010"/>
        <end position="1026"/>
    </location>
</feature>
<dbReference type="Gene3D" id="2.30.29.30">
    <property type="entry name" value="Pleckstrin-homology domain (PH domain)/Phosphotyrosine-binding domain (PTB)"/>
    <property type="match status" value="1"/>
</dbReference>
<evidence type="ECO:0000313" key="3">
    <source>
        <dbReference type="Proteomes" id="UP000886653"/>
    </source>
</evidence>
<reference evidence="2" key="1">
    <citation type="submission" date="2013-11" db="EMBL/GenBank/DDBJ databases">
        <title>Genome sequence of the fusiform rust pathogen reveals effectors for host alternation and coevolution with pine.</title>
        <authorList>
            <consortium name="DOE Joint Genome Institute"/>
            <person name="Smith K."/>
            <person name="Pendleton A."/>
            <person name="Kubisiak T."/>
            <person name="Anderson C."/>
            <person name="Salamov A."/>
            <person name="Aerts A."/>
            <person name="Riley R."/>
            <person name="Clum A."/>
            <person name="Lindquist E."/>
            <person name="Ence D."/>
            <person name="Campbell M."/>
            <person name="Kronenberg Z."/>
            <person name="Feau N."/>
            <person name="Dhillon B."/>
            <person name="Hamelin R."/>
            <person name="Burleigh J."/>
            <person name="Smith J."/>
            <person name="Yandell M."/>
            <person name="Nelson C."/>
            <person name="Grigoriev I."/>
            <person name="Davis J."/>
        </authorList>
    </citation>
    <scope>NUCLEOTIDE SEQUENCE</scope>
    <source>
        <strain evidence="2">G11</strain>
    </source>
</reference>
<comment type="caution">
    <text evidence="2">The sequence shown here is derived from an EMBL/GenBank/DDBJ whole genome shotgun (WGS) entry which is preliminary data.</text>
</comment>
<sequence>MASSPKPHTYGDTLTVPTFHPPRQPLALISAPLTSSSSSSSSSSYQPHPASCNPTFTPSFTSPSIPNPALDLVQCTKSSSNHEPNLNYQSTLEGSACQITIGLLSTPAAAAHERDGVQSPTEDILQTPTPSQSLIHQSSSHIHSHFKSDPVQLGSNPISFIQPTPISPLVGSPLQLFTVPFPDHLSSFESSNICLPSGSIPIFYTEPISIVSSLMTTTTLPSPIPSRSLLSPSSQPDLRTSAINSIQSYLSSPFNRSSTTPTNFESQSGPSTLNPKSWNRRSTIIGGAHQEAPMLSTGPDYRQFITAIKESDKREQARAMSAIVNPLGRDSCPRPTISQGSQKKPWQCVQDHYRGTQLSHPQSRSSLIPHHTSPYSVPDPDSQSYLSPLSINSTHHSNTNLHCQEHGPLATTELKSHKALTSIPITSLGINLGSLNPDTIRNQPVSSPLTTPNLKIKRSLHVAKLSKLLTKLRKDDLHPHSRQDSPQSLPIPSSLSPTTLSSIRSPSFVPSPAISDHQVWPSPLSTPIEPLSVPQTPPPPSKPVITKKPSFTQRIARRLSLSNRRTDPSDRLFDASDALPLPLPSPELLTYLSHLTSHSPAPSPNTSDYPNRPTLNHSLPLPNPLADILSSALHTPSRSFKTDSDSSVDSPKTDGLFYQLPRRSESTTDSVPGFELVDDIIKPPPLYQSPTTLHSEGDPLSTESLQSQSIIQHSQIYLGLLTPSTSDRDLTNTLEGFRAQTYTPASPSPALSYSTDQACSSKSHFPACLPSPALSDIHTPGSPIDPSLLPTPSPPQSLGHKALPPLEVYKPTNTNVLPSSTTLTGLPADLVVHPLSKRSYTALSPTHLYPSSVVSTDSLGIHHTALSSCTDGQSPKENPSSIWWASSESEMAHSVISQTSLGGSSYNSNLQPPRSSLSTQLGSGPQTGSRAVGRPSTNRIGSQSNQSGYIRTGSLVSAFDKRGGKRRGSRSDSDDSSDVHPSAAMSWVNEPEATEEGESDDSDDVPLGQRHPDALKVQKELREDRAKRHARRKAREAAKAEMEAKTIALVQRQKQAEEEQQQQQQRKAAAQRELDLAATAAKLAMKFNGNDADDNKPLGQLKREKSCSRSKPGFSDPFAISPDELSRRLETVQLRDRTKAEHRPVPLSIKTDITSEPGEPIGHPLLPQTDASVRSRKGSHAQLEPLSPFIKESVLTMGDSNESALDDDEIEIGARELAILLQSQPMNHTASIRSRQDSARHDHPHSHHRSPQLNGLDSKPILSPASAPAGPASREGWKRDQTVNAPASSYRSNRDTPDTRPPVSRPDGLRRGNTTAVRQRGTSPSTSPLIPANAFIHPIPGPSTILSRAKSQARKPNALTIPSQPVPSDNNMLSPTSASSPTFPCSLPRQSRRILQKVAIVDQSHTMMIEIDEKTMAADLLKEIEQRGELGRQTKGFGEWAVFEVWQDLGIERPIREIEPILSVVDTWTVNTDNSYLLIQKHALASLAIQNRTITAGSWGSNLVCELKPGKWSKKYVMLKENAIYICANEKGKDEMFLCTLANFDVFYVASSVVKAPRPFAFGVKSLDKFSFFETKSDFVHYFACKDENTQLEWIRRIYDARTFHIMSNSAPIHESANRTKTSDPPGSILIRASTEHGPSRPKVPNGTNGLRAGSSLQNGPPTTDYRRPSKPSDLPIQARSRNPSANGAAGVSRRPTLIEPDSNSKFRSGTLLGDLKSGVPSTNGRPAQPVLPSHITPAIPTNLTTNVRGWEQMGPTERKEHLAEVQARAKTDGKTLLRFEEINPFGSGGGALRKLSVPDGGPEFHNMKSLSRSRTLNSKKP</sequence>
<feature type="compositionally biased region" description="Polar residues" evidence="1">
    <location>
        <begin position="1360"/>
        <end position="1383"/>
    </location>
</feature>
<feature type="compositionally biased region" description="Polar residues" evidence="1">
    <location>
        <begin position="357"/>
        <end position="366"/>
    </location>
</feature>
<evidence type="ECO:0008006" key="4">
    <source>
        <dbReference type="Google" id="ProtNLM"/>
    </source>
</evidence>
<feature type="region of interest" description="Disordered" evidence="1">
    <location>
        <begin position="1359"/>
        <end position="1385"/>
    </location>
</feature>
<feature type="region of interest" description="Disordered" evidence="1">
    <location>
        <begin position="357"/>
        <end position="382"/>
    </location>
</feature>
<dbReference type="Proteomes" id="UP000886653">
    <property type="component" value="Unassembled WGS sequence"/>
</dbReference>
<feature type="region of interest" description="Disordered" evidence="1">
    <location>
        <begin position="1227"/>
        <end position="1336"/>
    </location>
</feature>
<dbReference type="InterPro" id="IPR011993">
    <property type="entry name" value="PH-like_dom_sf"/>
</dbReference>
<feature type="compositionally biased region" description="Basic and acidic residues" evidence="1">
    <location>
        <begin position="473"/>
        <end position="483"/>
    </location>
</feature>
<dbReference type="InterPro" id="IPR029071">
    <property type="entry name" value="Ubiquitin-like_domsf"/>
</dbReference>